<proteinExistence type="predicted"/>
<reference evidence="1" key="1">
    <citation type="submission" date="2022-03" db="EMBL/GenBank/DDBJ databases">
        <title>Fererhizobium litorale gen. nov., sp. nov., isolated from sandy sediments of the Sea of Japan seashore.</title>
        <authorList>
            <person name="Romanenko L."/>
            <person name="Kurilenko V."/>
            <person name="Otstavnykh N."/>
            <person name="Svetashev V."/>
            <person name="Tekutyeva L."/>
            <person name="Isaeva M."/>
            <person name="Mikhailov V."/>
        </authorList>
    </citation>
    <scope>NUCLEOTIDE SEQUENCE</scope>
    <source>
        <strain evidence="1">KMM 9576</strain>
    </source>
</reference>
<comment type="caution">
    <text evidence="1">The sequence shown here is derived from an EMBL/GenBank/DDBJ whole genome shotgun (WGS) entry which is preliminary data.</text>
</comment>
<dbReference type="EMBL" id="JALDYZ010000008">
    <property type="protein sequence ID" value="MDI7923384.1"/>
    <property type="molecule type" value="Genomic_DNA"/>
</dbReference>
<protein>
    <submittedName>
        <fullName evidence="1">Uncharacterized protein</fullName>
    </submittedName>
</protein>
<sequence>MTSVKRIRGYALAVDRDRDTAYFLDGSPVLLPEGVIANDNELWRFQFVENPGHRLDTSRCRRVVGDVFCADYRTSLFVREAIQEKLEREAEEVAAGAFRIFGADISRVDGDDVLKLAATRIRDSQTLTFDIVLQSKNKGRQYDGQLAFSRLCKALRISEIDDCDLLVGRIASLKKLPTGSIDFRAAKAA</sequence>
<accession>A0AAE3U4U5</accession>
<dbReference type="AlphaFoldDB" id="A0AAE3U4U5"/>
<evidence type="ECO:0000313" key="2">
    <source>
        <dbReference type="Proteomes" id="UP001161580"/>
    </source>
</evidence>
<name>A0AAE3U4U5_9HYPH</name>
<dbReference type="RefSeq" id="WP_311794443.1">
    <property type="nucleotide sequence ID" value="NZ_JALDYZ010000008.1"/>
</dbReference>
<evidence type="ECO:0000313" key="1">
    <source>
        <dbReference type="EMBL" id="MDI7923384.1"/>
    </source>
</evidence>
<keyword evidence="2" id="KW-1185">Reference proteome</keyword>
<dbReference type="Proteomes" id="UP001161580">
    <property type="component" value="Unassembled WGS sequence"/>
</dbReference>
<gene>
    <name evidence="1" type="ORF">MRS75_14975</name>
</gene>
<organism evidence="1 2">
    <name type="scientific">Ferirhizobium litorale</name>
    <dbReference type="NCBI Taxonomy" id="2927786"/>
    <lineage>
        <taxon>Bacteria</taxon>
        <taxon>Pseudomonadati</taxon>
        <taxon>Pseudomonadota</taxon>
        <taxon>Alphaproteobacteria</taxon>
        <taxon>Hyphomicrobiales</taxon>
        <taxon>Rhizobiaceae</taxon>
        <taxon>Ferirhizobium</taxon>
    </lineage>
</organism>